<dbReference type="GO" id="GO:0005634">
    <property type="term" value="C:nucleus"/>
    <property type="evidence" value="ECO:0007669"/>
    <property type="project" value="UniProtKB-SubCell"/>
</dbReference>
<dbReference type="GO" id="GO:0016428">
    <property type="term" value="F:tRNA (cytidine-5-)-methyltransferase activity"/>
    <property type="evidence" value="ECO:0007669"/>
    <property type="project" value="InterPro"/>
</dbReference>
<feature type="region of interest" description="Disordered" evidence="11">
    <location>
        <begin position="1"/>
        <end position="20"/>
    </location>
</feature>
<organism evidence="13">
    <name type="scientific">Tetraselmis sp. GSL018</name>
    <dbReference type="NCBI Taxonomy" id="582737"/>
    <lineage>
        <taxon>Eukaryota</taxon>
        <taxon>Viridiplantae</taxon>
        <taxon>Chlorophyta</taxon>
        <taxon>core chlorophytes</taxon>
        <taxon>Chlorodendrophyceae</taxon>
        <taxon>Chlorodendrales</taxon>
        <taxon>Chlorodendraceae</taxon>
        <taxon>Tetraselmis</taxon>
    </lineage>
</organism>
<dbReference type="AlphaFoldDB" id="A0A061RUT6"/>
<dbReference type="InterPro" id="IPR029063">
    <property type="entry name" value="SAM-dependent_MTases_sf"/>
</dbReference>
<keyword evidence="4 10" id="KW-0489">Methyltransferase</keyword>
<reference evidence="13" key="1">
    <citation type="submission" date="2014-05" db="EMBL/GenBank/DDBJ databases">
        <title>The transcriptome of the halophilic microalga Tetraselmis sp. GSL018 isolated from the Great Salt Lake, Utah.</title>
        <authorList>
            <person name="Jinkerson R.E."/>
            <person name="D'Adamo S."/>
            <person name="Posewitz M.C."/>
        </authorList>
    </citation>
    <scope>NUCLEOTIDE SEQUENCE</scope>
    <source>
        <strain evidence="13">GSL018</strain>
    </source>
</reference>
<evidence type="ECO:0000259" key="12">
    <source>
        <dbReference type="PROSITE" id="PS51686"/>
    </source>
</evidence>
<comment type="similarity">
    <text evidence="2 10">Belongs to the class I-like SAM-binding methyltransferase superfamily. RsmB/NOP family.</text>
</comment>
<dbReference type="InterPro" id="IPR057286">
    <property type="entry name" value="PUA_NSUN2"/>
</dbReference>
<evidence type="ECO:0000256" key="6">
    <source>
        <dbReference type="ARBA" id="ARBA00022691"/>
    </source>
</evidence>
<dbReference type="InterPro" id="IPR018314">
    <property type="entry name" value="RsmB/NOL1/NOP2-like_CS"/>
</dbReference>
<feature type="compositionally biased region" description="Polar residues" evidence="11">
    <location>
        <begin position="663"/>
        <end position="684"/>
    </location>
</feature>
<evidence type="ECO:0000256" key="3">
    <source>
        <dbReference type="ARBA" id="ARBA00022555"/>
    </source>
</evidence>
<feature type="region of interest" description="Disordered" evidence="11">
    <location>
        <begin position="558"/>
        <end position="601"/>
    </location>
</feature>
<comment type="caution">
    <text evidence="10">Lacks conserved residue(s) required for the propagation of feature annotation.</text>
</comment>
<dbReference type="PANTHER" id="PTHR22808:SF1">
    <property type="entry name" value="RNA CYTOSINE-C(5)-METHYLTRANSFERASE NSUN2-RELATED"/>
    <property type="match status" value="1"/>
</dbReference>
<feature type="compositionally biased region" description="Basic and acidic residues" evidence="11">
    <location>
        <begin position="853"/>
        <end position="867"/>
    </location>
</feature>
<dbReference type="FunFam" id="3.40.50.150:FF:000271">
    <property type="entry name" value="NOL1/NOP2/Sun family protein"/>
    <property type="match status" value="1"/>
</dbReference>
<dbReference type="PROSITE" id="PS51686">
    <property type="entry name" value="SAM_MT_RSMB_NOP"/>
    <property type="match status" value="1"/>
</dbReference>
<proteinExistence type="inferred from homology"/>
<feature type="compositionally biased region" description="Low complexity" evidence="11">
    <location>
        <begin position="903"/>
        <end position="915"/>
    </location>
</feature>
<dbReference type="Pfam" id="PF01189">
    <property type="entry name" value="Methyltr_RsmB-F"/>
    <property type="match status" value="1"/>
</dbReference>
<comment type="subcellular location">
    <subcellularLocation>
        <location evidence="1">Nucleus</location>
    </subcellularLocation>
</comment>
<keyword evidence="6 10" id="KW-0949">S-adenosyl-L-methionine</keyword>
<dbReference type="PROSITE" id="PS01153">
    <property type="entry name" value="NOL1_NOP2_SUN"/>
    <property type="match status" value="1"/>
</dbReference>
<dbReference type="InterPro" id="IPR001678">
    <property type="entry name" value="MeTrfase_RsmB-F_NOP2_dom"/>
</dbReference>
<dbReference type="GO" id="GO:0000049">
    <property type="term" value="F:tRNA binding"/>
    <property type="evidence" value="ECO:0007669"/>
    <property type="project" value="UniProtKB-KW"/>
</dbReference>
<dbReference type="InterPro" id="IPR023270">
    <property type="entry name" value="RCMT_NCL1"/>
</dbReference>
<dbReference type="InterPro" id="IPR023267">
    <property type="entry name" value="RCMT"/>
</dbReference>
<evidence type="ECO:0000256" key="1">
    <source>
        <dbReference type="ARBA" id="ARBA00004123"/>
    </source>
</evidence>
<evidence type="ECO:0000256" key="2">
    <source>
        <dbReference type="ARBA" id="ARBA00007494"/>
    </source>
</evidence>
<dbReference type="SUPFAM" id="SSF53335">
    <property type="entry name" value="S-adenosyl-L-methionine-dependent methyltransferases"/>
    <property type="match status" value="1"/>
</dbReference>
<accession>A0A061RUT6</accession>
<keyword evidence="5 10" id="KW-0808">Transferase</keyword>
<feature type="region of interest" description="Disordered" evidence="11">
    <location>
        <begin position="432"/>
        <end position="455"/>
    </location>
</feature>
<evidence type="ECO:0000313" key="13">
    <source>
        <dbReference type="EMBL" id="JAC75718.1"/>
    </source>
</evidence>
<feature type="binding site" evidence="10">
    <location>
        <begin position="185"/>
        <end position="191"/>
    </location>
    <ligand>
        <name>S-adenosyl-L-methionine</name>
        <dbReference type="ChEBI" id="CHEBI:59789"/>
    </ligand>
</feature>
<feature type="region of interest" description="Disordered" evidence="11">
    <location>
        <begin position="488"/>
        <end position="514"/>
    </location>
</feature>
<dbReference type="PANTHER" id="PTHR22808">
    <property type="entry name" value="NCL1 YEAST -RELATED NOL1/NOP2/FMU SUN DOMAIN-CONTAINING"/>
    <property type="match status" value="1"/>
</dbReference>
<feature type="compositionally biased region" description="Basic residues" evidence="11">
    <location>
        <begin position="1"/>
        <end position="11"/>
    </location>
</feature>
<dbReference type="InterPro" id="IPR049560">
    <property type="entry name" value="MeTrfase_RsmB-F_NOP2_cat"/>
</dbReference>
<feature type="compositionally biased region" description="Basic and acidic residues" evidence="11">
    <location>
        <begin position="696"/>
        <end position="706"/>
    </location>
</feature>
<dbReference type="EMBL" id="GBEZ01009904">
    <property type="protein sequence ID" value="JAC75718.1"/>
    <property type="molecule type" value="Transcribed_RNA"/>
</dbReference>
<dbReference type="Gene3D" id="3.40.50.150">
    <property type="entry name" value="Vaccinia Virus protein VP39"/>
    <property type="match status" value="1"/>
</dbReference>
<feature type="domain" description="SAM-dependent MTase RsmB/NOP-type" evidence="12">
    <location>
        <begin position="65"/>
        <end position="424"/>
    </location>
</feature>
<evidence type="ECO:0000256" key="11">
    <source>
        <dbReference type="SAM" id="MobiDB-lite"/>
    </source>
</evidence>
<dbReference type="PRINTS" id="PR02011">
    <property type="entry name" value="RCMTNCL1"/>
</dbReference>
<keyword evidence="3" id="KW-0820">tRNA-binding</keyword>
<feature type="binding site" evidence="10">
    <location>
        <position position="266"/>
    </location>
    <ligand>
        <name>S-adenosyl-L-methionine</name>
        <dbReference type="ChEBI" id="CHEBI:59789"/>
    </ligand>
</feature>
<dbReference type="Pfam" id="PF25376">
    <property type="entry name" value="Pre-PUA_NSUN2"/>
    <property type="match status" value="1"/>
</dbReference>
<gene>
    <name evidence="13" type="primary">NCL1</name>
    <name evidence="13" type="ORF">TSPGSL018_22263</name>
</gene>
<keyword evidence="7" id="KW-0819">tRNA processing</keyword>
<dbReference type="Pfam" id="PF25378">
    <property type="entry name" value="PUA_NSUN2"/>
    <property type="match status" value="1"/>
</dbReference>
<evidence type="ECO:0000256" key="9">
    <source>
        <dbReference type="ARBA" id="ARBA00023242"/>
    </source>
</evidence>
<keyword evidence="9" id="KW-0539">Nucleus</keyword>
<feature type="compositionally biased region" description="Low complexity" evidence="11">
    <location>
        <begin position="638"/>
        <end position="653"/>
    </location>
</feature>
<sequence>MGRGQKRKARTMKRDFKEQRSNEWRYEKRVKQDDGTWGEQTFKNDDFEEYYRAQSIVPEEHWEEFLETLRSTLPTTFRINGSNKYAGELIRKMENDLVSQFNSQPIEVDGELIQPPKYLPWYPGKLAWQFSFSRHQLRKAPQLEAIHEFVKRENDSGTITRQEAVSMVPPLFLDVQPHHKVLDMCAAPGSKTFQILEMLHFEAGVCPSGLVIANDSDVQRCNLLTHQTKRHCSPCLIVTNHEGQFFPNVPGPYQGDGAMFDRILCDVPCSGDGTLRKAPDIWRKWSVGNGIALHPLQVRIALQAARLLKVGGRMIYSTCSFNPVENEAVVAELLRRVKGSLRLLDMGGCLPDLRRSPGLLTWKVRDKQRWYENYEDVKKEKTSKITETMFPQDDLQSLGIERCMRFLPHHQDTGGFFVCVFEKVSHASNVENLPTKKERQASRQAERNLAEATASVAAEEAIGSTVIEARNEDEAGSALKSTLGAVQTSEAKAGNGGSEARANGGNEGLRDGMSVGAEDAGIDAEMDCGPNKLPVADSSVRAMGFGAVAHNNSVDSDAEGGVTAPMTTSTAQAPVNLPPPGRRVVHEHQNQSAGTVPLPPSILNAEPALSIGQSASADTVQAPASVSIADDGLSKPRAAASSGLAGDSAAGQATPVPRPAASGVNTPGSGQKTPGDAQATSTRVPVQWGARGGGGRNREGGGKWEGMDPILPVSDPEILDSIYDFYGLQESFPLRTQLITRSVDVARAKRLYFVSEAVRDLLASDEQEKLKIQATGVKILERQKGKEAALRCHYRIAQEGLQCIVPHVTKQILKMPIETFLQVLKERSLPLPAEYRAPEGDELDSAKAAAAEVVDREEIEQELKEKDEDAEAAAVDAMDDGATEQPPAAEEGAEDVEERQGEEASSADAAAGVAEVEAEAGDGAEPAAEAKGPKKEETKPALQDLECLEQLRGIRMGGCIAMIKDEDMAKLGLACDQLDLAISCWRGMSSINILVSKAEAAQLCEKIAAASKADAEGTAEGPK</sequence>
<evidence type="ECO:0000256" key="10">
    <source>
        <dbReference type="PROSITE-ProRule" id="PRU01023"/>
    </source>
</evidence>
<keyword evidence="8 10" id="KW-0694">RNA-binding</keyword>
<evidence type="ECO:0000256" key="7">
    <source>
        <dbReference type="ARBA" id="ARBA00022694"/>
    </source>
</evidence>
<protein>
    <submittedName>
        <fullName evidence="13">Multisite-specific tRNA:(Cytosine-C5)-methyltransferase</fullName>
    </submittedName>
</protein>
<feature type="compositionally biased region" description="Basic and acidic residues" evidence="11">
    <location>
        <begin position="434"/>
        <end position="449"/>
    </location>
</feature>
<evidence type="ECO:0000256" key="4">
    <source>
        <dbReference type="ARBA" id="ARBA00022603"/>
    </source>
</evidence>
<dbReference type="PRINTS" id="PR02008">
    <property type="entry name" value="RCMTFAMILY"/>
</dbReference>
<feature type="binding site" evidence="10">
    <location>
        <position position="215"/>
    </location>
    <ligand>
        <name>S-adenosyl-L-methionine</name>
        <dbReference type="ChEBI" id="CHEBI:59789"/>
    </ligand>
</feature>
<feature type="active site" description="Nucleophile" evidence="10">
    <location>
        <position position="319"/>
    </location>
</feature>
<evidence type="ECO:0000256" key="5">
    <source>
        <dbReference type="ARBA" id="ARBA00022679"/>
    </source>
</evidence>
<feature type="region of interest" description="Disordered" evidence="11">
    <location>
        <begin position="835"/>
        <end position="941"/>
    </location>
</feature>
<dbReference type="InterPro" id="IPR057285">
    <property type="entry name" value="Pre-PUA_NSUN2"/>
</dbReference>
<dbReference type="GO" id="GO:0030488">
    <property type="term" value="P:tRNA methylation"/>
    <property type="evidence" value="ECO:0007669"/>
    <property type="project" value="UniProtKB-ARBA"/>
</dbReference>
<evidence type="ECO:0000256" key="8">
    <source>
        <dbReference type="ARBA" id="ARBA00022884"/>
    </source>
</evidence>
<name>A0A061RUT6_9CHLO</name>
<feature type="region of interest" description="Disordered" evidence="11">
    <location>
        <begin position="637"/>
        <end position="709"/>
    </location>
</feature>